<protein>
    <submittedName>
        <fullName evidence="2">Invasion protein IalB</fullName>
    </submittedName>
</protein>
<dbReference type="RefSeq" id="WP_238249924.1">
    <property type="nucleotide sequence ID" value="NZ_BPQX01000035.1"/>
</dbReference>
<dbReference type="InterPro" id="IPR010642">
    <property type="entry name" value="Invasion_prot_B"/>
</dbReference>
<evidence type="ECO:0000313" key="2">
    <source>
        <dbReference type="EMBL" id="MDQ0445174.1"/>
    </source>
</evidence>
<name>A0ABU0HS57_9HYPH</name>
<comment type="caution">
    <text evidence="2">The sequence shown here is derived from an EMBL/GenBank/DDBJ whole genome shotgun (WGS) entry which is preliminary data.</text>
</comment>
<sequence length="194" mass="20178">MSYLRSAIVGVIVFGSVGSAAATEALVKSPTPAVAAPASAPSVGADPAATTAAYGDWILRCEKTGEKSRLCEVAQTIQVKDQDKTLPVAQIAFGRLKPGEPLRVTVALPSNISLPSSAALALNDKDPRPIDLPWRRCLPGNCIADAQPAPDALRLYLTASEPARLSFIDAAGRVIGLPLSVRGLQQALDALNKS</sequence>
<organism evidence="2 3">
    <name type="scientific">Methylobacterium persicinum</name>
    <dbReference type="NCBI Taxonomy" id="374426"/>
    <lineage>
        <taxon>Bacteria</taxon>
        <taxon>Pseudomonadati</taxon>
        <taxon>Pseudomonadota</taxon>
        <taxon>Alphaproteobacteria</taxon>
        <taxon>Hyphomicrobiales</taxon>
        <taxon>Methylobacteriaceae</taxon>
        <taxon>Methylobacterium</taxon>
    </lineage>
</organism>
<reference evidence="2 3" key="1">
    <citation type="submission" date="2023-07" db="EMBL/GenBank/DDBJ databases">
        <title>Genomic Encyclopedia of Type Strains, Phase IV (KMG-IV): sequencing the most valuable type-strain genomes for metagenomic binning, comparative biology and taxonomic classification.</title>
        <authorList>
            <person name="Goeker M."/>
        </authorList>
    </citation>
    <scope>NUCLEOTIDE SEQUENCE [LARGE SCALE GENOMIC DNA]</scope>
    <source>
        <strain evidence="2 3">DSM 19562</strain>
    </source>
</reference>
<dbReference type="EMBL" id="JAUSVV010000022">
    <property type="protein sequence ID" value="MDQ0445174.1"/>
    <property type="molecule type" value="Genomic_DNA"/>
</dbReference>
<keyword evidence="1" id="KW-0732">Signal</keyword>
<dbReference type="Pfam" id="PF06776">
    <property type="entry name" value="IalB"/>
    <property type="match status" value="1"/>
</dbReference>
<dbReference type="Proteomes" id="UP001236369">
    <property type="component" value="Unassembled WGS sequence"/>
</dbReference>
<dbReference type="Gene3D" id="2.60.40.1880">
    <property type="entry name" value="Invasion associated locus B (IalB) protein"/>
    <property type="match status" value="1"/>
</dbReference>
<evidence type="ECO:0000256" key="1">
    <source>
        <dbReference type="SAM" id="SignalP"/>
    </source>
</evidence>
<feature type="chain" id="PRO_5046077878" evidence="1">
    <location>
        <begin position="22"/>
        <end position="194"/>
    </location>
</feature>
<accession>A0ABU0HS57</accession>
<dbReference type="InterPro" id="IPR038696">
    <property type="entry name" value="IalB_sf"/>
</dbReference>
<gene>
    <name evidence="2" type="ORF">QO016_004701</name>
</gene>
<evidence type="ECO:0000313" key="3">
    <source>
        <dbReference type="Proteomes" id="UP001236369"/>
    </source>
</evidence>
<feature type="signal peptide" evidence="1">
    <location>
        <begin position="1"/>
        <end position="21"/>
    </location>
</feature>
<proteinExistence type="predicted"/>
<keyword evidence="3" id="KW-1185">Reference proteome</keyword>